<organism evidence="3 5">
    <name type="scientific">Dracunculus medinensis</name>
    <name type="common">Guinea worm</name>
    <dbReference type="NCBI Taxonomy" id="318479"/>
    <lineage>
        <taxon>Eukaryota</taxon>
        <taxon>Metazoa</taxon>
        <taxon>Ecdysozoa</taxon>
        <taxon>Nematoda</taxon>
        <taxon>Chromadorea</taxon>
        <taxon>Rhabditida</taxon>
        <taxon>Spirurina</taxon>
        <taxon>Dracunculoidea</taxon>
        <taxon>Dracunculidae</taxon>
        <taxon>Dracunculus</taxon>
    </lineage>
</organism>
<proteinExistence type="predicted"/>
<dbReference type="GO" id="GO:0005085">
    <property type="term" value="F:guanyl-nucleotide exchange factor activity"/>
    <property type="evidence" value="ECO:0007669"/>
    <property type="project" value="InterPro"/>
</dbReference>
<evidence type="ECO:0000313" key="2">
    <source>
        <dbReference type="EMBL" id="VDN50194.1"/>
    </source>
</evidence>
<dbReference type="InterPro" id="IPR035899">
    <property type="entry name" value="DBL_dom_sf"/>
</dbReference>
<dbReference type="SMART" id="SM00325">
    <property type="entry name" value="RhoGEF"/>
    <property type="match status" value="1"/>
</dbReference>
<gene>
    <name evidence="2" type="ORF">DME_LOCUS167</name>
</gene>
<dbReference type="SUPFAM" id="SSF48065">
    <property type="entry name" value="DBL homology domain (DH-domain)"/>
    <property type="match status" value="1"/>
</dbReference>
<dbReference type="InterPro" id="IPR055230">
    <property type="entry name" value="PH_Tiam1/2"/>
</dbReference>
<feature type="domain" description="DH" evidence="1">
    <location>
        <begin position="26"/>
        <end position="206"/>
    </location>
</feature>
<dbReference type="InterPro" id="IPR043537">
    <property type="entry name" value="Tiam1/Tiam2/Sif"/>
</dbReference>
<dbReference type="SUPFAM" id="SSF50729">
    <property type="entry name" value="PH domain-like"/>
    <property type="match status" value="1"/>
</dbReference>
<dbReference type="Pfam" id="PF00621">
    <property type="entry name" value="RhoGEF"/>
    <property type="match status" value="1"/>
</dbReference>
<dbReference type="OrthoDB" id="1594986at2759"/>
<name>A0A0N4U7H5_DRAME</name>
<sequence>MALEKKGKINGLHGSLSQSNELAEEQLRKTINELVATEENFVKDIRKLVDQYLKPTNLPILQTAGRLLRVQTSFLFALRDAAGDVVHKSDVPPEQLRDSLIRVSTLFINKCNKFKIYSDYSAAYLRFQQNKKPNRETEELLNKNNLSGEQSDSAQSLLIKPIQRVLKYPLFIQQIKDNCLNGSVEKQQAEQALRRMHALADYVNEMQRITEQYGPIIDEISMKHSAETHMNLSELLMFANVNWLNYTENRSRPVACVAFVFSSLIFIYCPSLSKHKNRLYRILPINEIEVNENITNSKESQILFVLIHIKKSQETIYHFCCFDSEIKNHFIKSIRKAAAASATANSTNNTIADV</sequence>
<reference evidence="2 4" key="2">
    <citation type="submission" date="2018-11" db="EMBL/GenBank/DDBJ databases">
        <authorList>
            <consortium name="Pathogen Informatics"/>
        </authorList>
    </citation>
    <scope>NUCLEOTIDE SEQUENCE [LARGE SCALE GENOMIC DNA]</scope>
</reference>
<evidence type="ECO:0000313" key="4">
    <source>
        <dbReference type="Proteomes" id="UP000274756"/>
    </source>
</evidence>
<evidence type="ECO:0000313" key="3">
    <source>
        <dbReference type="Proteomes" id="UP000038040"/>
    </source>
</evidence>
<evidence type="ECO:0000259" key="1">
    <source>
        <dbReference type="PROSITE" id="PS50010"/>
    </source>
</evidence>
<evidence type="ECO:0000313" key="5">
    <source>
        <dbReference type="WBParaSite" id="DME_0000293801-mRNA-1"/>
    </source>
</evidence>
<dbReference type="PROSITE" id="PS50010">
    <property type="entry name" value="DH_2"/>
    <property type="match status" value="1"/>
</dbReference>
<dbReference type="Pfam" id="PF23014">
    <property type="entry name" value="PH_Tiam1"/>
    <property type="match status" value="1"/>
</dbReference>
<dbReference type="AlphaFoldDB" id="A0A0N4U7H5"/>
<dbReference type="Gene3D" id="1.20.900.10">
    <property type="entry name" value="Dbl homology (DH) domain"/>
    <property type="match status" value="1"/>
</dbReference>
<protein>
    <submittedName>
        <fullName evidence="5">DH domain-containing protein</fullName>
    </submittedName>
</protein>
<dbReference type="PANTHER" id="PTHR46001">
    <property type="entry name" value="TIAM (MAMMALIAN TUMOR INVASION AND METASTASIS FACTOR) HOMOLOG"/>
    <property type="match status" value="1"/>
</dbReference>
<dbReference type="STRING" id="318479.A0A0N4U7H5"/>
<accession>A0A0N4U7H5</accession>
<dbReference type="PANTHER" id="PTHR46001:SF3">
    <property type="entry name" value="PROTEIN STILL LIFE, ISOFORM SIF TYPE 1"/>
    <property type="match status" value="1"/>
</dbReference>
<dbReference type="InterPro" id="IPR000219">
    <property type="entry name" value="DH_dom"/>
</dbReference>
<dbReference type="WBParaSite" id="DME_0000293801-mRNA-1">
    <property type="protein sequence ID" value="DME_0000293801-mRNA-1"/>
    <property type="gene ID" value="DME_0000293801"/>
</dbReference>
<dbReference type="InterPro" id="IPR011993">
    <property type="entry name" value="PH-like_dom_sf"/>
</dbReference>
<dbReference type="Proteomes" id="UP000274756">
    <property type="component" value="Unassembled WGS sequence"/>
</dbReference>
<dbReference type="GO" id="GO:0007264">
    <property type="term" value="P:small GTPase-mediated signal transduction"/>
    <property type="evidence" value="ECO:0007669"/>
    <property type="project" value="InterPro"/>
</dbReference>
<reference evidence="5" key="1">
    <citation type="submission" date="2017-02" db="UniProtKB">
        <authorList>
            <consortium name="WormBaseParasite"/>
        </authorList>
    </citation>
    <scope>IDENTIFICATION</scope>
</reference>
<keyword evidence="4" id="KW-1185">Reference proteome</keyword>
<dbReference type="EMBL" id="UYYG01000001">
    <property type="protein sequence ID" value="VDN50194.1"/>
    <property type="molecule type" value="Genomic_DNA"/>
</dbReference>
<dbReference type="Gene3D" id="2.30.29.30">
    <property type="entry name" value="Pleckstrin-homology domain (PH domain)/Phosphotyrosine-binding domain (PTB)"/>
    <property type="match status" value="1"/>
</dbReference>
<dbReference type="Proteomes" id="UP000038040">
    <property type="component" value="Unplaced"/>
</dbReference>